<name>A0ABV3LSN6_9ACTN</name>
<reference evidence="1 2" key="1">
    <citation type="submission" date="2024-06" db="EMBL/GenBank/DDBJ databases">
        <title>The Natural Products Discovery Center: Release of the First 8490 Sequenced Strains for Exploring Actinobacteria Biosynthetic Diversity.</title>
        <authorList>
            <person name="Kalkreuter E."/>
            <person name="Kautsar S.A."/>
            <person name="Yang D."/>
            <person name="Bader C.D."/>
            <person name="Teijaro C.N."/>
            <person name="Fluegel L."/>
            <person name="Davis C.M."/>
            <person name="Simpson J.R."/>
            <person name="Lauterbach L."/>
            <person name="Steele A.D."/>
            <person name="Gui C."/>
            <person name="Meng S."/>
            <person name="Li G."/>
            <person name="Viehrig K."/>
            <person name="Ye F."/>
            <person name="Su P."/>
            <person name="Kiefer A.F."/>
            <person name="Nichols A."/>
            <person name="Cepeda A.J."/>
            <person name="Yan W."/>
            <person name="Fan B."/>
            <person name="Jiang Y."/>
            <person name="Adhikari A."/>
            <person name="Zheng C.-J."/>
            <person name="Schuster L."/>
            <person name="Cowan T.M."/>
            <person name="Smanski M.J."/>
            <person name="Chevrette M.G."/>
            <person name="De Carvalho L.P.S."/>
            <person name="Shen B."/>
        </authorList>
    </citation>
    <scope>NUCLEOTIDE SEQUENCE [LARGE SCALE GENOMIC DNA]</scope>
    <source>
        <strain evidence="1 2">NPDC047833</strain>
    </source>
</reference>
<accession>A0ABV3LSN6</accession>
<proteinExistence type="predicted"/>
<sequence>MIIVVEEPHGGDVRVEDPEVFVRQVVAEGVGFAAGCGRASLPRAAFFSKSA</sequence>
<keyword evidence="2" id="KW-1185">Reference proteome</keyword>
<evidence type="ECO:0000313" key="2">
    <source>
        <dbReference type="Proteomes" id="UP001553843"/>
    </source>
</evidence>
<comment type="caution">
    <text evidence="1">The sequence shown here is derived from an EMBL/GenBank/DDBJ whole genome shotgun (WGS) entry which is preliminary data.</text>
</comment>
<protein>
    <submittedName>
        <fullName evidence="1">Uncharacterized protein</fullName>
    </submittedName>
</protein>
<gene>
    <name evidence="1" type="ORF">AB0887_11055</name>
</gene>
<dbReference type="RefSeq" id="WP_359770554.1">
    <property type="nucleotide sequence ID" value="NZ_JBEYRR010000001.1"/>
</dbReference>
<dbReference type="EMBL" id="JBEYRS010000003">
    <property type="protein sequence ID" value="MEW2362483.1"/>
    <property type="molecule type" value="Genomic_DNA"/>
</dbReference>
<dbReference type="Proteomes" id="UP001553843">
    <property type="component" value="Unassembled WGS sequence"/>
</dbReference>
<organism evidence="1 2">
    <name type="scientific">Streptomyces huasconensis</name>
    <dbReference type="NCBI Taxonomy" id="1854574"/>
    <lineage>
        <taxon>Bacteria</taxon>
        <taxon>Bacillati</taxon>
        <taxon>Actinomycetota</taxon>
        <taxon>Actinomycetes</taxon>
        <taxon>Kitasatosporales</taxon>
        <taxon>Streptomycetaceae</taxon>
        <taxon>Streptomyces</taxon>
    </lineage>
</organism>
<evidence type="ECO:0000313" key="1">
    <source>
        <dbReference type="EMBL" id="MEW2362483.1"/>
    </source>
</evidence>